<evidence type="ECO:0000313" key="1">
    <source>
        <dbReference type="EMBL" id="KIG17273.1"/>
    </source>
</evidence>
<keyword evidence="1" id="KW-0378">Hydrolase</keyword>
<comment type="caution">
    <text evidence="1">The sequence shown here is derived from an EMBL/GenBank/DDBJ whole genome shotgun (WGS) entry which is preliminary data.</text>
</comment>
<proteinExistence type="predicted"/>
<organism evidence="1 2">
    <name type="scientific">Enhygromyxa salina</name>
    <dbReference type="NCBI Taxonomy" id="215803"/>
    <lineage>
        <taxon>Bacteria</taxon>
        <taxon>Pseudomonadati</taxon>
        <taxon>Myxococcota</taxon>
        <taxon>Polyangia</taxon>
        <taxon>Nannocystales</taxon>
        <taxon>Nannocystaceae</taxon>
        <taxon>Enhygromyxa</taxon>
    </lineage>
</organism>
<dbReference type="EMBL" id="JMCC02000027">
    <property type="protein sequence ID" value="KIG17273.1"/>
    <property type="molecule type" value="Genomic_DNA"/>
</dbReference>
<sequence>MLQTNSNTNKLFSARARAFLDWFSEGSELFSARARASRPLADTFVDWFTEGSGLFSARARALADTFVDWLTEGSELFSARARASRPLADAFLDWFSEGSELSRPAAVIGLLAALGLPSVVVAAAPKIQDVAPISAATDAPCEASVIEMRIDTSTGDAYLVTANGDILIDADELNVYFGEATSVALDIEFTSAQWEVEVSPTGASTQYYYTSGGTARFNITAAPDEYVLSFNEVTSGSSARMNMAPVVPVIVVTPEQDCPTPP</sequence>
<keyword evidence="1" id="KW-0119">Carbohydrate metabolism</keyword>
<name>A0A0C2A1M1_9BACT</name>
<keyword evidence="1" id="KW-0858">Xylan degradation</keyword>
<evidence type="ECO:0000313" key="2">
    <source>
        <dbReference type="Proteomes" id="UP000031599"/>
    </source>
</evidence>
<dbReference type="AlphaFoldDB" id="A0A0C2A1M1"/>
<accession>A0A0C2A1M1</accession>
<gene>
    <name evidence="1" type="ORF">DB30_03456</name>
</gene>
<dbReference type="Proteomes" id="UP000031599">
    <property type="component" value="Unassembled WGS sequence"/>
</dbReference>
<dbReference type="GO" id="GO:0045493">
    <property type="term" value="P:xylan catabolic process"/>
    <property type="evidence" value="ECO:0007669"/>
    <property type="project" value="UniProtKB-KW"/>
</dbReference>
<protein>
    <submittedName>
        <fullName evidence="1">Endo-1,4-beta-xylanase A</fullName>
    </submittedName>
</protein>
<keyword evidence="1" id="KW-0326">Glycosidase</keyword>
<dbReference type="GO" id="GO:0016798">
    <property type="term" value="F:hydrolase activity, acting on glycosyl bonds"/>
    <property type="evidence" value="ECO:0007669"/>
    <property type="project" value="UniProtKB-KW"/>
</dbReference>
<reference evidence="1 2" key="1">
    <citation type="submission" date="2014-12" db="EMBL/GenBank/DDBJ databases">
        <title>Genome assembly of Enhygromyxa salina DSM 15201.</title>
        <authorList>
            <person name="Sharma G."/>
            <person name="Subramanian S."/>
        </authorList>
    </citation>
    <scope>NUCLEOTIDE SEQUENCE [LARGE SCALE GENOMIC DNA]</scope>
    <source>
        <strain evidence="1 2">DSM 15201</strain>
    </source>
</reference>
<keyword evidence="1" id="KW-0624">Polysaccharide degradation</keyword>